<reference evidence="3" key="1">
    <citation type="submission" date="2014-06" db="EMBL/GenBank/DDBJ databases">
        <authorList>
            <person name="Urmite Genomes Urmite Genomes"/>
        </authorList>
    </citation>
    <scope>NUCLEOTIDE SEQUENCE</scope>
</reference>
<name>A0A078LPV6_CITKO</name>
<dbReference type="Pfam" id="PF15607">
    <property type="entry name" value="Ntox44"/>
    <property type="match status" value="1"/>
</dbReference>
<proteinExistence type="predicted"/>
<feature type="domain" description="Bacterial toxin 44" evidence="2">
    <location>
        <begin position="50"/>
        <end position="123"/>
    </location>
</feature>
<evidence type="ECO:0000313" key="3">
    <source>
        <dbReference type="EMBL" id="CDZ86334.1"/>
    </source>
</evidence>
<sequence>MASVPTPGPSSIVIANNMREARQNGMSRNMATASTYYWFYQKIRNGGPWDYKKFDPYFAAFGNFNFGAAGTAAGIPAKILLIGGGWAQNRAGTSKPEWGKWYDKPPYGDDPTDQRNIREGIDYAIQNGY</sequence>
<organism evidence="3">
    <name type="scientific">Citrobacter koseri</name>
    <name type="common">Citrobacter diversus</name>
    <dbReference type="NCBI Taxonomy" id="545"/>
    <lineage>
        <taxon>Bacteria</taxon>
        <taxon>Pseudomonadati</taxon>
        <taxon>Pseudomonadota</taxon>
        <taxon>Gammaproteobacteria</taxon>
        <taxon>Enterobacterales</taxon>
        <taxon>Enterobacteriaceae</taxon>
        <taxon>Citrobacter</taxon>
    </lineage>
</organism>
<protein>
    <recommendedName>
        <fullName evidence="2">Bacterial toxin 44 domain-containing protein</fullName>
    </recommendedName>
</protein>
<evidence type="ECO:0000256" key="1">
    <source>
        <dbReference type="SAM" id="MobiDB-lite"/>
    </source>
</evidence>
<dbReference type="EMBL" id="LK931336">
    <property type="protein sequence ID" value="CDZ86334.1"/>
    <property type="molecule type" value="Genomic_DNA"/>
</dbReference>
<accession>A0A078LPV6</accession>
<evidence type="ECO:0000259" key="2">
    <source>
        <dbReference type="Pfam" id="PF15607"/>
    </source>
</evidence>
<dbReference type="AlphaFoldDB" id="A0A078LPV6"/>
<feature type="region of interest" description="Disordered" evidence="1">
    <location>
        <begin position="90"/>
        <end position="114"/>
    </location>
</feature>
<dbReference type="PATRIC" id="fig|545.12.peg.4599"/>
<gene>
    <name evidence="3" type="ORF">BN1086_04580</name>
</gene>
<feature type="compositionally biased region" description="Basic and acidic residues" evidence="1">
    <location>
        <begin position="97"/>
        <end position="114"/>
    </location>
</feature>
<dbReference type="InterPro" id="IPR028946">
    <property type="entry name" value="Ntox44"/>
</dbReference>